<proteinExistence type="predicted"/>
<organism evidence="1 2">
    <name type="scientific">Candidatus Lambdaproteobacteria bacterium RIFOXYD2_FULL_56_26</name>
    <dbReference type="NCBI Taxonomy" id="1817773"/>
    <lineage>
        <taxon>Bacteria</taxon>
        <taxon>Pseudomonadati</taxon>
        <taxon>Pseudomonadota</taxon>
        <taxon>Candidatus Lambdaproteobacteria</taxon>
    </lineage>
</organism>
<comment type="caution">
    <text evidence="1">The sequence shown here is derived from an EMBL/GenBank/DDBJ whole genome shotgun (WGS) entry which is preliminary data.</text>
</comment>
<dbReference type="Proteomes" id="UP000177583">
    <property type="component" value="Unassembled WGS sequence"/>
</dbReference>
<reference evidence="1 2" key="1">
    <citation type="journal article" date="2016" name="Nat. Commun.">
        <title>Thousands of microbial genomes shed light on interconnected biogeochemical processes in an aquifer system.</title>
        <authorList>
            <person name="Anantharaman K."/>
            <person name="Brown C.T."/>
            <person name="Hug L.A."/>
            <person name="Sharon I."/>
            <person name="Castelle C.J."/>
            <person name="Probst A.J."/>
            <person name="Thomas B.C."/>
            <person name="Singh A."/>
            <person name="Wilkins M.J."/>
            <person name="Karaoz U."/>
            <person name="Brodie E.L."/>
            <person name="Williams K.H."/>
            <person name="Hubbard S.S."/>
            <person name="Banfield J.F."/>
        </authorList>
    </citation>
    <scope>NUCLEOTIDE SEQUENCE [LARGE SCALE GENOMIC DNA]</scope>
</reference>
<protein>
    <submittedName>
        <fullName evidence="1">Uncharacterized protein</fullName>
    </submittedName>
</protein>
<evidence type="ECO:0000313" key="2">
    <source>
        <dbReference type="Proteomes" id="UP000177583"/>
    </source>
</evidence>
<dbReference type="AlphaFoldDB" id="A0A1F6H2A8"/>
<gene>
    <name evidence="1" type="ORF">A2557_02085</name>
</gene>
<sequence>MPPVVWASVPGDPANLPRGEPLAHQYSVEIQNQLGVWINEATEKLRQLPPGDPAQGYWKGRLEEANLIRQHLTQNYDLKTQTYF</sequence>
<name>A0A1F6H2A8_9PROT</name>
<accession>A0A1F6H2A8</accession>
<dbReference type="EMBL" id="MFNF01000003">
    <property type="protein sequence ID" value="OGH04502.1"/>
    <property type="molecule type" value="Genomic_DNA"/>
</dbReference>
<evidence type="ECO:0000313" key="1">
    <source>
        <dbReference type="EMBL" id="OGH04502.1"/>
    </source>
</evidence>